<dbReference type="Proteomes" id="UP000509684">
    <property type="component" value="Chromosome"/>
</dbReference>
<protein>
    <recommendedName>
        <fullName evidence="5">Alpha/beta hydrolase</fullName>
    </recommendedName>
</protein>
<gene>
    <name evidence="1" type="ORF">AW06_003647</name>
    <name evidence="2" type="ORF">HWD57_18230</name>
</gene>
<keyword evidence="3" id="KW-1185">Reference proteome</keyword>
<evidence type="ECO:0000313" key="1">
    <source>
        <dbReference type="EMBL" id="KFB75275.1"/>
    </source>
</evidence>
<dbReference type="Proteomes" id="UP000021315">
    <property type="component" value="Unassembled WGS sequence"/>
</dbReference>
<reference evidence="2 4" key="2">
    <citation type="journal article" date="2019" name="Microbiome">
        <title>Annotated bacterial chromosomes from frame-shift-corrected long-read metagenomic data.</title>
        <authorList>
            <person name="Arumugam K."/>
            <person name="Bagci C."/>
            <person name="Bessarab I."/>
            <person name="Beier S."/>
            <person name="Buchfink B."/>
            <person name="Gorska A."/>
            <person name="Qiu G."/>
            <person name="Huson D.H."/>
            <person name="Williams R.B.H."/>
        </authorList>
    </citation>
    <scope>NUCLEOTIDE SEQUENCE [LARGE SCALE GENOMIC DNA]</scope>
    <source>
        <strain evidence="2">SSA1</strain>
    </source>
</reference>
<proteinExistence type="predicted"/>
<dbReference type="AlphaFoldDB" id="A0A080M470"/>
<name>A0A080M470_9PROT</name>
<reference evidence="2" key="3">
    <citation type="submission" date="2020-06" db="EMBL/GenBank/DDBJ databases">
        <authorList>
            <person name="Arumugam K."/>
            <person name="Besarab I."/>
            <person name="Haryono M."/>
            <person name="Bagci C."/>
            <person name="Beier S."/>
            <person name="Buchfink B."/>
            <person name="Gorska A."/>
            <person name="Qiu G."/>
            <person name="Huson D.H."/>
            <person name="Williams R.B."/>
        </authorList>
    </citation>
    <scope>NUCLEOTIDE SEQUENCE</scope>
    <source>
        <strain evidence="2">SSA1</strain>
    </source>
</reference>
<accession>A0A7D5NCD3</accession>
<evidence type="ECO:0008006" key="5">
    <source>
        <dbReference type="Google" id="ProtNLM"/>
    </source>
</evidence>
<evidence type="ECO:0000313" key="2">
    <source>
        <dbReference type="EMBL" id="QLH51526.1"/>
    </source>
</evidence>
<dbReference type="KEGG" id="acog:HWD57_18230"/>
<sequence>MKLRRIHPLHQPAVGRQRLPRLLFIPSGYATAARRRAEVVVIPRAGHTLLHDASWQTAAERIAWIEQQG</sequence>
<accession>A0A080M470</accession>
<organism evidence="1 3">
    <name type="scientific">Candidatus Accumulibacter cognatus</name>
    <dbReference type="NCBI Taxonomy" id="2954383"/>
    <lineage>
        <taxon>Bacteria</taxon>
        <taxon>Pseudomonadati</taxon>
        <taxon>Pseudomonadota</taxon>
        <taxon>Betaproteobacteria</taxon>
        <taxon>Candidatus Accumulibacter</taxon>
    </lineage>
</organism>
<dbReference type="EMBL" id="CP058708">
    <property type="protein sequence ID" value="QLH51526.1"/>
    <property type="molecule type" value="Genomic_DNA"/>
</dbReference>
<dbReference type="EMBL" id="JDST02000096">
    <property type="protein sequence ID" value="KFB75275.1"/>
    <property type="molecule type" value="Genomic_DNA"/>
</dbReference>
<dbReference type="RefSeq" id="WP_034952207.1">
    <property type="nucleotide sequence ID" value="NZ_JDST02000096.1"/>
</dbReference>
<evidence type="ECO:0000313" key="3">
    <source>
        <dbReference type="Proteomes" id="UP000021315"/>
    </source>
</evidence>
<reference evidence="1 3" key="1">
    <citation type="submission" date="2014-02" db="EMBL/GenBank/DDBJ databases">
        <title>Expanding our view of genomic diversity in Candidatus Accumulibacter clades.</title>
        <authorList>
            <person name="Skennerton C.T."/>
            <person name="Barr J.J."/>
            <person name="Slater F.R."/>
            <person name="Bond P.L."/>
            <person name="Tyson G.W."/>
        </authorList>
    </citation>
    <scope>NUCLEOTIDE SEQUENCE [LARGE SCALE GENOMIC DNA]</scope>
    <source>
        <strain evidence="3">SK-02</strain>
    </source>
</reference>
<evidence type="ECO:0000313" key="4">
    <source>
        <dbReference type="Proteomes" id="UP000509684"/>
    </source>
</evidence>